<gene>
    <name evidence="2" type="ORF">B0I32_15118</name>
</gene>
<accession>A0A2T0LMS3</accession>
<evidence type="ECO:0000313" key="3">
    <source>
        <dbReference type="Proteomes" id="UP000238312"/>
    </source>
</evidence>
<feature type="compositionally biased region" description="Polar residues" evidence="1">
    <location>
        <begin position="74"/>
        <end position="87"/>
    </location>
</feature>
<dbReference type="Proteomes" id="UP000238312">
    <property type="component" value="Unassembled WGS sequence"/>
</dbReference>
<proteinExistence type="predicted"/>
<dbReference type="OrthoDB" id="3206999at2"/>
<keyword evidence="3" id="KW-1185">Reference proteome</keyword>
<name>A0A2T0LMS3_9ACTN</name>
<sequence>MLVVAVPDTAVTAPLDVNLDVAALTELLPGWGTVRRSTGATRDQVLADLPRHSHAHFAWHGAADTDSPRHRASCCTTSGQRSPTCPD</sequence>
<dbReference type="RefSeq" id="WP_106253315.1">
    <property type="nucleotide sequence ID" value="NZ_PVNG01000051.1"/>
</dbReference>
<evidence type="ECO:0000313" key="2">
    <source>
        <dbReference type="EMBL" id="PRX44431.1"/>
    </source>
</evidence>
<protein>
    <recommendedName>
        <fullName evidence="4">CHAT domain-containing protein</fullName>
    </recommendedName>
</protein>
<organism evidence="2 3">
    <name type="scientific">Nonomuraea fuscirosea</name>
    <dbReference type="NCBI Taxonomy" id="1291556"/>
    <lineage>
        <taxon>Bacteria</taxon>
        <taxon>Bacillati</taxon>
        <taxon>Actinomycetota</taxon>
        <taxon>Actinomycetes</taxon>
        <taxon>Streptosporangiales</taxon>
        <taxon>Streptosporangiaceae</taxon>
        <taxon>Nonomuraea</taxon>
    </lineage>
</organism>
<dbReference type="AlphaFoldDB" id="A0A2T0LMS3"/>
<reference evidence="2 3" key="1">
    <citation type="submission" date="2018-03" db="EMBL/GenBank/DDBJ databases">
        <title>Genomic Encyclopedia of Type Strains, Phase III (KMG-III): the genomes of soil and plant-associated and newly described type strains.</title>
        <authorList>
            <person name="Whitman W."/>
        </authorList>
    </citation>
    <scope>NUCLEOTIDE SEQUENCE [LARGE SCALE GENOMIC DNA]</scope>
    <source>
        <strain evidence="2 3">CGMCC 4.7104</strain>
    </source>
</reference>
<evidence type="ECO:0000256" key="1">
    <source>
        <dbReference type="SAM" id="MobiDB-lite"/>
    </source>
</evidence>
<evidence type="ECO:0008006" key="4">
    <source>
        <dbReference type="Google" id="ProtNLM"/>
    </source>
</evidence>
<feature type="region of interest" description="Disordered" evidence="1">
    <location>
        <begin position="60"/>
        <end position="87"/>
    </location>
</feature>
<dbReference type="EMBL" id="PVNG01000051">
    <property type="protein sequence ID" value="PRX44431.1"/>
    <property type="molecule type" value="Genomic_DNA"/>
</dbReference>
<comment type="caution">
    <text evidence="2">The sequence shown here is derived from an EMBL/GenBank/DDBJ whole genome shotgun (WGS) entry which is preliminary data.</text>
</comment>